<dbReference type="Proteomes" id="UP001642484">
    <property type="component" value="Unassembled WGS sequence"/>
</dbReference>
<organism evidence="2 4">
    <name type="scientific">Durusdinium trenchii</name>
    <dbReference type="NCBI Taxonomy" id="1381693"/>
    <lineage>
        <taxon>Eukaryota</taxon>
        <taxon>Sar</taxon>
        <taxon>Alveolata</taxon>
        <taxon>Dinophyceae</taxon>
        <taxon>Suessiales</taxon>
        <taxon>Symbiodiniaceae</taxon>
        <taxon>Durusdinium</taxon>
    </lineage>
</organism>
<protein>
    <submittedName>
        <fullName evidence="2">Uncharacterized protein</fullName>
    </submittedName>
</protein>
<keyword evidence="4" id="KW-1185">Reference proteome</keyword>
<feature type="signal peptide" evidence="1">
    <location>
        <begin position="1"/>
        <end position="19"/>
    </location>
</feature>
<sequence>MPSFAHFISIVALVLPAGAIRQKEGEQSGCFKGEGHCCHAKCDGSHEFGDQTLKYTKCEILEGEFRMNGKRMTPGDLKKDGLEVAESDYVCRERCNVEGKGIDRPDTIVYRAGGLPHVRFGEQLCPFDLNG</sequence>
<evidence type="ECO:0000313" key="4">
    <source>
        <dbReference type="Proteomes" id="UP001642484"/>
    </source>
</evidence>
<feature type="chain" id="PRO_5045029288" evidence="1">
    <location>
        <begin position="20"/>
        <end position="131"/>
    </location>
</feature>
<name>A0ABP0LPE8_9DINO</name>
<evidence type="ECO:0000313" key="2">
    <source>
        <dbReference type="EMBL" id="CAK9040444.1"/>
    </source>
</evidence>
<dbReference type="EMBL" id="CAXAMN010023473">
    <property type="protein sequence ID" value="CAK9077919.1"/>
    <property type="molecule type" value="Genomic_DNA"/>
</dbReference>
<dbReference type="EMBL" id="CAXAMN010013335">
    <property type="protein sequence ID" value="CAK9040444.1"/>
    <property type="molecule type" value="Genomic_DNA"/>
</dbReference>
<proteinExistence type="predicted"/>
<evidence type="ECO:0000256" key="1">
    <source>
        <dbReference type="SAM" id="SignalP"/>
    </source>
</evidence>
<keyword evidence="1" id="KW-0732">Signal</keyword>
<reference evidence="2 4" key="1">
    <citation type="submission" date="2024-02" db="EMBL/GenBank/DDBJ databases">
        <authorList>
            <person name="Chen Y."/>
            <person name="Shah S."/>
            <person name="Dougan E. K."/>
            <person name="Thang M."/>
            <person name="Chan C."/>
        </authorList>
    </citation>
    <scope>NUCLEOTIDE SEQUENCE [LARGE SCALE GENOMIC DNA]</scope>
</reference>
<comment type="caution">
    <text evidence="2">The sequence shown here is derived from an EMBL/GenBank/DDBJ whole genome shotgun (WGS) entry which is preliminary data.</text>
</comment>
<evidence type="ECO:0000313" key="3">
    <source>
        <dbReference type="EMBL" id="CAK9077919.1"/>
    </source>
</evidence>
<accession>A0ABP0LPE8</accession>
<gene>
    <name evidence="2" type="ORF">CCMP2556_LOCUS21773</name>
    <name evidence="3" type="ORF">CCMP2556_LOCUS38384</name>
</gene>